<dbReference type="Proteomes" id="UP000177011">
    <property type="component" value="Unassembled WGS sequence"/>
</dbReference>
<accession>A0A1F8DYF6</accession>
<dbReference type="InterPro" id="IPR014710">
    <property type="entry name" value="RmlC-like_jellyroll"/>
</dbReference>
<dbReference type="AlphaFoldDB" id="A0A1F8DYF6"/>
<dbReference type="Gene3D" id="2.60.120.10">
    <property type="entry name" value="Jelly Rolls"/>
    <property type="match status" value="1"/>
</dbReference>
<protein>
    <recommendedName>
        <fullName evidence="3">Cupin 2 conserved barrel domain-containing protein</fullName>
    </recommendedName>
</protein>
<proteinExistence type="predicted"/>
<dbReference type="InterPro" id="IPR011051">
    <property type="entry name" value="RmlC_Cupin_sf"/>
</dbReference>
<sequence length="169" mass="19529">MKITQPGFSKAAVIDTTKKYGDKDQYSLFSASKKDLKNDLKQAKKNKYEVRYDYDLIKAAGKKLPFRFIITDIPPGHIQPFHTHQNLHEVTIVLNGDIWYIENEKLSEITSNRSELKKKGVKLFVGNLVIDDKIKRHTVANFSRAYARMITIQSAKKEGTDLVRDWFHS</sequence>
<reference evidence="1 2" key="1">
    <citation type="journal article" date="2016" name="Nat. Commun.">
        <title>Thousands of microbial genomes shed light on interconnected biogeochemical processes in an aquifer system.</title>
        <authorList>
            <person name="Anantharaman K."/>
            <person name="Brown C.T."/>
            <person name="Hug L.A."/>
            <person name="Sharon I."/>
            <person name="Castelle C.J."/>
            <person name="Probst A.J."/>
            <person name="Thomas B.C."/>
            <person name="Singh A."/>
            <person name="Wilkins M.J."/>
            <person name="Karaoz U."/>
            <person name="Brodie E.L."/>
            <person name="Williams K.H."/>
            <person name="Hubbard S.S."/>
            <person name="Banfield J.F."/>
        </authorList>
    </citation>
    <scope>NUCLEOTIDE SEQUENCE [LARGE SCALE GENOMIC DNA]</scope>
</reference>
<dbReference type="EMBL" id="MGIS01000018">
    <property type="protein sequence ID" value="OGM92825.1"/>
    <property type="molecule type" value="Genomic_DNA"/>
</dbReference>
<gene>
    <name evidence="1" type="ORF">A2935_03840</name>
</gene>
<evidence type="ECO:0000313" key="1">
    <source>
        <dbReference type="EMBL" id="OGM92825.1"/>
    </source>
</evidence>
<name>A0A1F8DYF6_9BACT</name>
<comment type="caution">
    <text evidence="1">The sequence shown here is derived from an EMBL/GenBank/DDBJ whole genome shotgun (WGS) entry which is preliminary data.</text>
</comment>
<dbReference type="SUPFAM" id="SSF51182">
    <property type="entry name" value="RmlC-like cupins"/>
    <property type="match status" value="1"/>
</dbReference>
<organism evidence="1 2">
    <name type="scientific">Candidatus Wolfebacteria bacterium RIFCSPLOWO2_01_FULL_47_17b</name>
    <dbReference type="NCBI Taxonomy" id="1802558"/>
    <lineage>
        <taxon>Bacteria</taxon>
        <taxon>Candidatus Wolfeibacteriota</taxon>
    </lineage>
</organism>
<evidence type="ECO:0008006" key="3">
    <source>
        <dbReference type="Google" id="ProtNLM"/>
    </source>
</evidence>
<evidence type="ECO:0000313" key="2">
    <source>
        <dbReference type="Proteomes" id="UP000177011"/>
    </source>
</evidence>